<evidence type="ECO:0000313" key="12">
    <source>
        <dbReference type="EMBL" id="ORY80323.1"/>
    </source>
</evidence>
<dbReference type="OrthoDB" id="248923at2759"/>
<dbReference type="Pfam" id="PF00069">
    <property type="entry name" value="Pkinase"/>
    <property type="match status" value="2"/>
</dbReference>
<dbReference type="GO" id="GO:0005524">
    <property type="term" value="F:ATP binding"/>
    <property type="evidence" value="ECO:0007669"/>
    <property type="project" value="UniProtKB-UniRule"/>
</dbReference>
<evidence type="ECO:0000256" key="5">
    <source>
        <dbReference type="ARBA" id="ARBA00022777"/>
    </source>
</evidence>
<keyword evidence="3" id="KW-0808">Transferase</keyword>
<dbReference type="Gene3D" id="1.10.510.10">
    <property type="entry name" value="Transferase(Phosphotransferase) domain 1"/>
    <property type="match status" value="2"/>
</dbReference>
<comment type="catalytic activity">
    <reaction evidence="8">
        <text>L-seryl-[protein] + ATP = O-phospho-L-seryl-[protein] + ADP + H(+)</text>
        <dbReference type="Rhea" id="RHEA:17989"/>
        <dbReference type="Rhea" id="RHEA-COMP:9863"/>
        <dbReference type="Rhea" id="RHEA-COMP:11604"/>
        <dbReference type="ChEBI" id="CHEBI:15378"/>
        <dbReference type="ChEBI" id="CHEBI:29999"/>
        <dbReference type="ChEBI" id="CHEBI:30616"/>
        <dbReference type="ChEBI" id="CHEBI:83421"/>
        <dbReference type="ChEBI" id="CHEBI:456216"/>
        <dbReference type="EC" id="2.7.11.1"/>
    </reaction>
</comment>
<dbReference type="InterPro" id="IPR017441">
    <property type="entry name" value="Protein_kinase_ATP_BS"/>
</dbReference>
<feature type="domain" description="Protein kinase" evidence="11">
    <location>
        <begin position="32"/>
        <end position="343"/>
    </location>
</feature>
<evidence type="ECO:0000256" key="10">
    <source>
        <dbReference type="RuleBase" id="RU000304"/>
    </source>
</evidence>
<organism evidence="12 13">
    <name type="scientific">Protomyces lactucae-debilis</name>
    <dbReference type="NCBI Taxonomy" id="2754530"/>
    <lineage>
        <taxon>Eukaryota</taxon>
        <taxon>Fungi</taxon>
        <taxon>Dikarya</taxon>
        <taxon>Ascomycota</taxon>
        <taxon>Taphrinomycotina</taxon>
        <taxon>Taphrinomycetes</taxon>
        <taxon>Taphrinales</taxon>
        <taxon>Protomycetaceae</taxon>
        <taxon>Protomyces</taxon>
    </lineage>
</organism>
<protein>
    <recommendedName>
        <fullName evidence="1">non-specific serine/threonine protein kinase</fullName>
        <ecNumber evidence="1">2.7.11.1</ecNumber>
    </recommendedName>
</protein>
<keyword evidence="2 10" id="KW-0723">Serine/threonine-protein kinase</keyword>
<name>A0A1Y2F8Y0_PROLT</name>
<sequence length="343" mass="38446">MDFIHATLCSCLPSLSLPTALTPNIKLNNRSLKTLRLLGEGGFSYVYLVQDQQGHLYALKKIRCPFGQESVQLAMREVKAYSHFKHRSVIAAVDHAIVQEADAKIVYILLPYYKLGNLQDAINDKHIKQERFSESEVLSMLAGICLALRQLHEHRPAIDARQSIDEVREPLMNEDATAIQQEQTRDGGILPYAHYDLKPANVMLADDGTPVLMDLGSLKPARRHITTRTEALQVQDAAAEHSTMPYRAPELFDTKTGMHLDERVDIWSLGCLIYALLFLHSPFETPQTEQGSMSLAVLNGAYKIPPGHPYSQQLIGLVQSCLQPLAKDRPSAKELEERVRALM</sequence>
<dbReference type="GeneID" id="63786189"/>
<keyword evidence="5 12" id="KW-0418">Kinase</keyword>
<dbReference type="PROSITE" id="PS50011">
    <property type="entry name" value="PROTEIN_KINASE_DOM"/>
    <property type="match status" value="1"/>
</dbReference>
<dbReference type="InterPro" id="IPR000719">
    <property type="entry name" value="Prot_kinase_dom"/>
</dbReference>
<dbReference type="EMBL" id="MCFI01000013">
    <property type="protein sequence ID" value="ORY80323.1"/>
    <property type="molecule type" value="Genomic_DNA"/>
</dbReference>
<dbReference type="PANTHER" id="PTHR45998">
    <property type="entry name" value="SERINE/THREONINE-PROTEIN KINASE 16"/>
    <property type="match status" value="1"/>
</dbReference>
<evidence type="ECO:0000256" key="1">
    <source>
        <dbReference type="ARBA" id="ARBA00012513"/>
    </source>
</evidence>
<keyword evidence="6 9" id="KW-0067">ATP-binding</keyword>
<dbReference type="GO" id="GO:0005794">
    <property type="term" value="C:Golgi apparatus"/>
    <property type="evidence" value="ECO:0007669"/>
    <property type="project" value="TreeGrafter"/>
</dbReference>
<gene>
    <name evidence="12" type="ORF">BCR37DRAFT_380987</name>
</gene>
<evidence type="ECO:0000256" key="8">
    <source>
        <dbReference type="ARBA" id="ARBA00048679"/>
    </source>
</evidence>
<dbReference type="SMART" id="SM00220">
    <property type="entry name" value="S_TKc"/>
    <property type="match status" value="1"/>
</dbReference>
<evidence type="ECO:0000256" key="4">
    <source>
        <dbReference type="ARBA" id="ARBA00022741"/>
    </source>
</evidence>
<proteinExistence type="inferred from homology"/>
<evidence type="ECO:0000256" key="2">
    <source>
        <dbReference type="ARBA" id="ARBA00022527"/>
    </source>
</evidence>
<dbReference type="PROSITE" id="PS00108">
    <property type="entry name" value="PROTEIN_KINASE_ST"/>
    <property type="match status" value="1"/>
</dbReference>
<dbReference type="InterPro" id="IPR008271">
    <property type="entry name" value="Ser/Thr_kinase_AS"/>
</dbReference>
<accession>A0A1Y2F8Y0</accession>
<keyword evidence="13" id="KW-1185">Reference proteome</keyword>
<feature type="binding site" evidence="9">
    <location>
        <position position="60"/>
    </location>
    <ligand>
        <name>ATP</name>
        <dbReference type="ChEBI" id="CHEBI:30616"/>
    </ligand>
</feature>
<evidence type="ECO:0000256" key="6">
    <source>
        <dbReference type="ARBA" id="ARBA00022840"/>
    </source>
</evidence>
<comment type="similarity">
    <text evidence="10">Belongs to the protein kinase superfamily.</text>
</comment>
<keyword evidence="4 9" id="KW-0547">Nucleotide-binding</keyword>
<dbReference type="GO" id="GO:0032889">
    <property type="term" value="P:regulation of vacuole fusion, non-autophagic"/>
    <property type="evidence" value="ECO:0007669"/>
    <property type="project" value="TreeGrafter"/>
</dbReference>
<dbReference type="PROSITE" id="PS00107">
    <property type="entry name" value="PROTEIN_KINASE_ATP"/>
    <property type="match status" value="1"/>
</dbReference>
<evidence type="ECO:0000256" key="9">
    <source>
        <dbReference type="PROSITE-ProRule" id="PRU10141"/>
    </source>
</evidence>
<dbReference type="SUPFAM" id="SSF56112">
    <property type="entry name" value="Protein kinase-like (PK-like)"/>
    <property type="match status" value="1"/>
</dbReference>
<dbReference type="GO" id="GO:0006624">
    <property type="term" value="P:vacuolar protein processing"/>
    <property type="evidence" value="ECO:0007669"/>
    <property type="project" value="TreeGrafter"/>
</dbReference>
<dbReference type="GO" id="GO:0005773">
    <property type="term" value="C:vacuole"/>
    <property type="evidence" value="ECO:0007669"/>
    <property type="project" value="GOC"/>
</dbReference>
<dbReference type="GO" id="GO:0004674">
    <property type="term" value="F:protein serine/threonine kinase activity"/>
    <property type="evidence" value="ECO:0007669"/>
    <property type="project" value="UniProtKB-KW"/>
</dbReference>
<dbReference type="PANTHER" id="PTHR45998:SF2">
    <property type="entry name" value="SERINE_THREONINE-PROTEIN KINASE 16"/>
    <property type="match status" value="1"/>
</dbReference>
<dbReference type="RefSeq" id="XP_040724211.1">
    <property type="nucleotide sequence ID" value="XM_040869590.1"/>
</dbReference>
<dbReference type="OMA" id="AMHQYKV"/>
<evidence type="ECO:0000259" key="11">
    <source>
        <dbReference type="PROSITE" id="PS50011"/>
    </source>
</evidence>
<dbReference type="AlphaFoldDB" id="A0A1Y2F8Y0"/>
<dbReference type="EC" id="2.7.11.1" evidence="1"/>
<dbReference type="STRING" id="56484.A0A1Y2F8Y0"/>
<evidence type="ECO:0000256" key="7">
    <source>
        <dbReference type="ARBA" id="ARBA00047899"/>
    </source>
</evidence>
<dbReference type="InterPro" id="IPR011009">
    <property type="entry name" value="Kinase-like_dom_sf"/>
</dbReference>
<evidence type="ECO:0000313" key="13">
    <source>
        <dbReference type="Proteomes" id="UP000193685"/>
    </source>
</evidence>
<comment type="caution">
    <text evidence="12">The sequence shown here is derived from an EMBL/GenBank/DDBJ whole genome shotgun (WGS) entry which is preliminary data.</text>
</comment>
<reference evidence="12 13" key="1">
    <citation type="submission" date="2016-07" db="EMBL/GenBank/DDBJ databases">
        <title>Pervasive Adenine N6-methylation of Active Genes in Fungi.</title>
        <authorList>
            <consortium name="DOE Joint Genome Institute"/>
            <person name="Mondo S.J."/>
            <person name="Dannebaum R.O."/>
            <person name="Kuo R.C."/>
            <person name="Labutti K."/>
            <person name="Haridas S."/>
            <person name="Kuo A."/>
            <person name="Salamov A."/>
            <person name="Ahrendt S.R."/>
            <person name="Lipzen A."/>
            <person name="Sullivan W."/>
            <person name="Andreopoulos W.B."/>
            <person name="Clum A."/>
            <person name="Lindquist E."/>
            <person name="Daum C."/>
            <person name="Ramamoorthy G.K."/>
            <person name="Gryganskyi A."/>
            <person name="Culley D."/>
            <person name="Magnuson J.K."/>
            <person name="James T.Y."/>
            <person name="O'Malley M.A."/>
            <person name="Stajich J.E."/>
            <person name="Spatafora J.W."/>
            <person name="Visel A."/>
            <person name="Grigoriev I.V."/>
        </authorList>
    </citation>
    <scope>NUCLEOTIDE SEQUENCE [LARGE SCALE GENOMIC DNA]</scope>
    <source>
        <strain evidence="12 13">12-1054</strain>
    </source>
</reference>
<comment type="catalytic activity">
    <reaction evidence="7">
        <text>L-threonyl-[protein] + ATP = O-phospho-L-threonyl-[protein] + ADP + H(+)</text>
        <dbReference type="Rhea" id="RHEA:46608"/>
        <dbReference type="Rhea" id="RHEA-COMP:11060"/>
        <dbReference type="Rhea" id="RHEA-COMP:11605"/>
        <dbReference type="ChEBI" id="CHEBI:15378"/>
        <dbReference type="ChEBI" id="CHEBI:30013"/>
        <dbReference type="ChEBI" id="CHEBI:30616"/>
        <dbReference type="ChEBI" id="CHEBI:61977"/>
        <dbReference type="ChEBI" id="CHEBI:456216"/>
        <dbReference type="EC" id="2.7.11.1"/>
    </reaction>
</comment>
<dbReference type="Proteomes" id="UP000193685">
    <property type="component" value="Unassembled WGS sequence"/>
</dbReference>
<dbReference type="InterPro" id="IPR052239">
    <property type="entry name" value="Ser/Thr-specific_kinases"/>
</dbReference>
<evidence type="ECO:0000256" key="3">
    <source>
        <dbReference type="ARBA" id="ARBA00022679"/>
    </source>
</evidence>